<evidence type="ECO:0000259" key="5">
    <source>
        <dbReference type="PROSITE" id="PS50977"/>
    </source>
</evidence>
<dbReference type="GO" id="GO:0003700">
    <property type="term" value="F:DNA-binding transcription factor activity"/>
    <property type="evidence" value="ECO:0007669"/>
    <property type="project" value="TreeGrafter"/>
</dbReference>
<feature type="domain" description="HTH tetR-type" evidence="5">
    <location>
        <begin position="1"/>
        <end position="61"/>
    </location>
</feature>
<evidence type="ECO:0000256" key="1">
    <source>
        <dbReference type="ARBA" id="ARBA00023015"/>
    </source>
</evidence>
<evidence type="ECO:0000256" key="4">
    <source>
        <dbReference type="PROSITE-ProRule" id="PRU00335"/>
    </source>
</evidence>
<gene>
    <name evidence="6" type="ORF">Ato02nite_009390</name>
</gene>
<dbReference type="Gene3D" id="1.10.357.10">
    <property type="entry name" value="Tetracycline Repressor, domain 2"/>
    <property type="match status" value="1"/>
</dbReference>
<dbReference type="PROSITE" id="PS50977">
    <property type="entry name" value="HTH_TETR_2"/>
    <property type="match status" value="1"/>
</dbReference>
<dbReference type="Pfam" id="PF00440">
    <property type="entry name" value="TetR_N"/>
    <property type="match status" value="1"/>
</dbReference>
<evidence type="ECO:0000256" key="2">
    <source>
        <dbReference type="ARBA" id="ARBA00023125"/>
    </source>
</evidence>
<evidence type="ECO:0000256" key="3">
    <source>
        <dbReference type="ARBA" id="ARBA00023163"/>
    </source>
</evidence>
<dbReference type="InterPro" id="IPR009057">
    <property type="entry name" value="Homeodomain-like_sf"/>
</dbReference>
<keyword evidence="2 4" id="KW-0238">DNA-binding</keyword>
<sequence length="176" mass="18694">MPARERLLAAALDLFAEHGVSGTSLQMIADRLGVTKAAVYHQFPSKDDIVLAVIGPALGRLGEIAEHAESRRGSAARHEAVLAGVVDLVVGFRRVSATLSYDPVVVRLVRAHPALRDLQRIRRLLGGTAPDPGSRVRMAVIAGGLMMAGADPAVAGLDDEDFRDHLLAAGRRILRG</sequence>
<name>A0A919T6W3_9ACTN</name>
<dbReference type="PANTHER" id="PTHR30055:SF234">
    <property type="entry name" value="HTH-TYPE TRANSCRIPTIONAL REGULATOR BETI"/>
    <property type="match status" value="1"/>
</dbReference>
<reference evidence="6 7" key="1">
    <citation type="submission" date="2021-03" db="EMBL/GenBank/DDBJ databases">
        <title>Whole genome shotgun sequence of Actinoplanes toevensis NBRC 105298.</title>
        <authorList>
            <person name="Komaki H."/>
            <person name="Tamura T."/>
        </authorList>
    </citation>
    <scope>NUCLEOTIDE SEQUENCE [LARGE SCALE GENOMIC DNA]</scope>
    <source>
        <strain evidence="6 7">NBRC 105298</strain>
    </source>
</reference>
<comment type="caution">
    <text evidence="6">The sequence shown here is derived from an EMBL/GenBank/DDBJ whole genome shotgun (WGS) entry which is preliminary data.</text>
</comment>
<dbReference type="SUPFAM" id="SSF46689">
    <property type="entry name" value="Homeodomain-like"/>
    <property type="match status" value="1"/>
</dbReference>
<dbReference type="AlphaFoldDB" id="A0A919T6W3"/>
<dbReference type="EMBL" id="BOQN01000011">
    <property type="protein sequence ID" value="GIM89146.1"/>
    <property type="molecule type" value="Genomic_DNA"/>
</dbReference>
<keyword evidence="7" id="KW-1185">Reference proteome</keyword>
<proteinExistence type="predicted"/>
<evidence type="ECO:0000313" key="6">
    <source>
        <dbReference type="EMBL" id="GIM89146.1"/>
    </source>
</evidence>
<dbReference type="Proteomes" id="UP000677082">
    <property type="component" value="Unassembled WGS sequence"/>
</dbReference>
<keyword evidence="1" id="KW-0805">Transcription regulation</keyword>
<organism evidence="6 7">
    <name type="scientific">Paractinoplanes toevensis</name>
    <dbReference type="NCBI Taxonomy" id="571911"/>
    <lineage>
        <taxon>Bacteria</taxon>
        <taxon>Bacillati</taxon>
        <taxon>Actinomycetota</taxon>
        <taxon>Actinomycetes</taxon>
        <taxon>Micromonosporales</taxon>
        <taxon>Micromonosporaceae</taxon>
        <taxon>Paractinoplanes</taxon>
    </lineage>
</organism>
<keyword evidence="3" id="KW-0804">Transcription</keyword>
<feature type="DNA-binding region" description="H-T-H motif" evidence="4">
    <location>
        <begin position="24"/>
        <end position="43"/>
    </location>
</feature>
<dbReference type="PANTHER" id="PTHR30055">
    <property type="entry name" value="HTH-TYPE TRANSCRIPTIONAL REGULATOR RUTR"/>
    <property type="match status" value="1"/>
</dbReference>
<accession>A0A919T6W3</accession>
<dbReference type="InterPro" id="IPR050109">
    <property type="entry name" value="HTH-type_TetR-like_transc_reg"/>
</dbReference>
<dbReference type="InterPro" id="IPR001647">
    <property type="entry name" value="HTH_TetR"/>
</dbReference>
<dbReference type="GO" id="GO:0000976">
    <property type="term" value="F:transcription cis-regulatory region binding"/>
    <property type="evidence" value="ECO:0007669"/>
    <property type="project" value="TreeGrafter"/>
</dbReference>
<dbReference type="RefSeq" id="WP_213005116.1">
    <property type="nucleotide sequence ID" value="NZ_BOQN01000011.1"/>
</dbReference>
<evidence type="ECO:0000313" key="7">
    <source>
        <dbReference type="Proteomes" id="UP000677082"/>
    </source>
</evidence>
<dbReference type="PRINTS" id="PR00455">
    <property type="entry name" value="HTHTETR"/>
</dbReference>
<protein>
    <submittedName>
        <fullName evidence="6">TetR family transcriptional regulator</fullName>
    </submittedName>
</protein>